<dbReference type="Proteomes" id="UP000288388">
    <property type="component" value="Unassembled WGS sequence"/>
</dbReference>
<dbReference type="SMART" id="SM00857">
    <property type="entry name" value="Resolvase"/>
    <property type="match status" value="1"/>
</dbReference>
<evidence type="ECO:0000313" key="9">
    <source>
        <dbReference type="Proteomes" id="UP000288388"/>
    </source>
</evidence>
<feature type="domain" description="Resolvase/invertase-type recombinase catalytic" evidence="6">
    <location>
        <begin position="2"/>
        <end position="150"/>
    </location>
</feature>
<dbReference type="PANTHER" id="PTHR30461:SF23">
    <property type="entry name" value="DNA RECOMBINASE-RELATED"/>
    <property type="match status" value="1"/>
</dbReference>
<dbReference type="Pfam" id="PF07508">
    <property type="entry name" value="Recombinase"/>
    <property type="match status" value="1"/>
</dbReference>
<dbReference type="EMBL" id="RYZS01000001">
    <property type="protein sequence ID" value="RVU96425.1"/>
    <property type="molecule type" value="Genomic_DNA"/>
</dbReference>
<dbReference type="Pfam" id="PF13408">
    <property type="entry name" value="Zn_ribbon_recom"/>
    <property type="match status" value="1"/>
</dbReference>
<dbReference type="PROSITE" id="PS51736">
    <property type="entry name" value="RECOMBINASES_3"/>
    <property type="match status" value="1"/>
</dbReference>
<evidence type="ECO:0000256" key="2">
    <source>
        <dbReference type="ARBA" id="ARBA00023125"/>
    </source>
</evidence>
<sequence length="482" mass="55479">MKAAIYVRVSTMEQAEEGYSLDEQVDKLKKYCEIKGWNIYKIYRDGGFSGANTDRPGLSEMINDAKLRAFDTVLVYKLDRLSRSQKDTLYLIEDILAANDIAFVSLNENFDTSTAFGKAMIGILAVFAQLEREQIRDRLLMGKIGRAKSGKAMAWGIPPLGYVLPESNREKYEIVPVEAEIVKKIYHDYIAGKLVAKICDELNAEGHIGKREPWVHANMKRTLTNPVYAGFIRYRGEVFEANHEPIVSKETFDLVQEQIELRQTRAYQKFNNPRPFQAKYLLSGLIKCGICGARFEVIQYKPRADGSRIRYYKCVSYSPKNHAPSMWKNSDGCTSPKYYLDDLEKELLSELEKLRDDPSLITSYVSKTNQIDVSGLKKRLKTLNNQLKKLVTLFIDNDFPKDVIESKKKIIMDEKKLILDKINEAESIKPEVSTNEVIDELGQIKISMFDLDYEEQKRIARKLIKEIILYPDKMEIHWAFAI</sequence>
<dbReference type="GO" id="GO:0003677">
    <property type="term" value="F:DNA binding"/>
    <property type="evidence" value="ECO:0007669"/>
    <property type="project" value="UniProtKB-KW"/>
</dbReference>
<dbReference type="InterPro" id="IPR050639">
    <property type="entry name" value="SSR_resolvase"/>
</dbReference>
<dbReference type="Gene3D" id="3.90.1750.20">
    <property type="entry name" value="Putative Large Serine Recombinase, Chain B, Domain 2"/>
    <property type="match status" value="1"/>
</dbReference>
<protein>
    <submittedName>
        <fullName evidence="8">Recombinase family protein</fullName>
    </submittedName>
</protein>
<evidence type="ECO:0000259" key="7">
    <source>
        <dbReference type="PROSITE" id="PS51737"/>
    </source>
</evidence>
<dbReference type="PROSITE" id="PS00397">
    <property type="entry name" value="RECOMBINASES_1"/>
    <property type="match status" value="1"/>
</dbReference>
<evidence type="ECO:0000256" key="3">
    <source>
        <dbReference type="ARBA" id="ARBA00023172"/>
    </source>
</evidence>
<evidence type="ECO:0000313" key="8">
    <source>
        <dbReference type="EMBL" id="RVU96425.1"/>
    </source>
</evidence>
<comment type="caution">
    <text evidence="8">The sequence shown here is derived from an EMBL/GenBank/DDBJ whole genome shotgun (WGS) entry which is preliminary data.</text>
</comment>
<dbReference type="PROSITE" id="PS51737">
    <property type="entry name" value="RECOMBINASE_DNA_BIND"/>
    <property type="match status" value="1"/>
</dbReference>
<dbReference type="InterPro" id="IPR006119">
    <property type="entry name" value="Resolv_N"/>
</dbReference>
<feature type="active site" description="O-(5'-phospho-DNA)-serine intermediate" evidence="4 5">
    <location>
        <position position="10"/>
    </location>
</feature>
<keyword evidence="2" id="KW-0238">DNA-binding</keyword>
<feature type="domain" description="Recombinase" evidence="7">
    <location>
        <begin position="159"/>
        <end position="265"/>
    </location>
</feature>
<organism evidence="8 9">
    <name type="scientific">Enterococcus avium</name>
    <name type="common">Streptococcus avium</name>
    <dbReference type="NCBI Taxonomy" id="33945"/>
    <lineage>
        <taxon>Bacteria</taxon>
        <taxon>Bacillati</taxon>
        <taxon>Bacillota</taxon>
        <taxon>Bacilli</taxon>
        <taxon>Lactobacillales</taxon>
        <taxon>Enterococcaceae</taxon>
        <taxon>Enterococcus</taxon>
    </lineage>
</organism>
<keyword evidence="1" id="KW-0229">DNA integration</keyword>
<evidence type="ECO:0000256" key="4">
    <source>
        <dbReference type="PIRSR" id="PIRSR606118-50"/>
    </source>
</evidence>
<dbReference type="PANTHER" id="PTHR30461">
    <property type="entry name" value="DNA-INVERTASE FROM LAMBDOID PROPHAGE"/>
    <property type="match status" value="1"/>
</dbReference>
<accession>A0A437US11</accession>
<dbReference type="Gene3D" id="3.40.50.1390">
    <property type="entry name" value="Resolvase, N-terminal catalytic domain"/>
    <property type="match status" value="1"/>
</dbReference>
<dbReference type="GO" id="GO:0000150">
    <property type="term" value="F:DNA strand exchange activity"/>
    <property type="evidence" value="ECO:0007669"/>
    <property type="project" value="InterPro"/>
</dbReference>
<dbReference type="InterPro" id="IPR025827">
    <property type="entry name" value="Zn_ribbon_recom_dom"/>
</dbReference>
<dbReference type="AlphaFoldDB" id="A0A437US11"/>
<dbReference type="SUPFAM" id="SSF53041">
    <property type="entry name" value="Resolvase-like"/>
    <property type="match status" value="1"/>
</dbReference>
<proteinExistence type="predicted"/>
<keyword evidence="3" id="KW-0233">DNA recombination</keyword>
<reference evidence="8 9" key="1">
    <citation type="submission" date="2018-12" db="EMBL/GenBank/DDBJ databases">
        <title>A novel vanA-carrying plasmid in a clinical isolate of Enterococcus avium.</title>
        <authorList>
            <person name="Bernasconi O.J."/>
            <person name="Luzzaro F."/>
            <person name="Endimiani A."/>
        </authorList>
    </citation>
    <scope>NUCLEOTIDE SEQUENCE [LARGE SCALE GENOMIC DNA]</scope>
    <source>
        <strain evidence="8 9">LC0559/18</strain>
    </source>
</reference>
<dbReference type="InterPro" id="IPR011109">
    <property type="entry name" value="DNA_bind_recombinase_dom"/>
</dbReference>
<gene>
    <name evidence="8" type="ORF">EK398_17185</name>
</gene>
<evidence type="ECO:0000256" key="5">
    <source>
        <dbReference type="PROSITE-ProRule" id="PRU10137"/>
    </source>
</evidence>
<dbReference type="RefSeq" id="WP_127979652.1">
    <property type="nucleotide sequence ID" value="NZ_JARPWK010000061.1"/>
</dbReference>
<name>A0A437US11_ENTAV</name>
<dbReference type="Pfam" id="PF00239">
    <property type="entry name" value="Resolvase"/>
    <property type="match status" value="1"/>
</dbReference>
<dbReference type="InterPro" id="IPR036162">
    <property type="entry name" value="Resolvase-like_N_sf"/>
</dbReference>
<evidence type="ECO:0000256" key="1">
    <source>
        <dbReference type="ARBA" id="ARBA00022908"/>
    </source>
</evidence>
<dbReference type="CDD" id="cd03768">
    <property type="entry name" value="SR_ResInv"/>
    <property type="match status" value="1"/>
</dbReference>
<dbReference type="InterPro" id="IPR006118">
    <property type="entry name" value="Recombinase_CS"/>
</dbReference>
<evidence type="ECO:0000259" key="6">
    <source>
        <dbReference type="PROSITE" id="PS51736"/>
    </source>
</evidence>
<dbReference type="FunFam" id="3.40.50.1390:FF:000009">
    <property type="entry name" value="Recombinase family protein"/>
    <property type="match status" value="1"/>
</dbReference>
<dbReference type="InterPro" id="IPR038109">
    <property type="entry name" value="DNA_bind_recomb_sf"/>
</dbReference>
<dbReference type="GO" id="GO:0015074">
    <property type="term" value="P:DNA integration"/>
    <property type="evidence" value="ECO:0007669"/>
    <property type="project" value="UniProtKB-KW"/>
</dbReference>